<dbReference type="PANTHER" id="PTHR12138:SF75">
    <property type="entry name" value="SECRETED PROTEIN"/>
    <property type="match status" value="1"/>
</dbReference>
<evidence type="ECO:0000313" key="3">
    <source>
        <dbReference type="Proteomes" id="UP000028761"/>
    </source>
</evidence>
<feature type="transmembrane region" description="Helical" evidence="1">
    <location>
        <begin position="139"/>
        <end position="162"/>
    </location>
</feature>
<proteinExistence type="predicted"/>
<evidence type="ECO:0008006" key="4">
    <source>
        <dbReference type="Google" id="ProtNLM"/>
    </source>
</evidence>
<evidence type="ECO:0000256" key="1">
    <source>
        <dbReference type="SAM" id="Phobius"/>
    </source>
</evidence>
<keyword evidence="1" id="KW-0812">Transmembrane</keyword>
<dbReference type="Proteomes" id="UP000028761">
    <property type="component" value="Chromosome 13"/>
</dbReference>
<keyword evidence="3" id="KW-1185">Reference proteome</keyword>
<name>A0A8I5R4Y5_PAPAN</name>
<dbReference type="PANTHER" id="PTHR12138">
    <property type="entry name" value="PRIMATE-EXPANDED PROTEIN FAMILY"/>
    <property type="match status" value="1"/>
</dbReference>
<evidence type="ECO:0000313" key="2">
    <source>
        <dbReference type="Ensembl" id="ENSPANP00000047979.1"/>
    </source>
</evidence>
<feature type="transmembrane region" description="Helical" evidence="1">
    <location>
        <begin position="76"/>
        <end position="94"/>
    </location>
</feature>
<organism evidence="2 3">
    <name type="scientific">Papio anubis</name>
    <name type="common">Olive baboon</name>
    <dbReference type="NCBI Taxonomy" id="9555"/>
    <lineage>
        <taxon>Eukaryota</taxon>
        <taxon>Metazoa</taxon>
        <taxon>Chordata</taxon>
        <taxon>Craniata</taxon>
        <taxon>Vertebrata</taxon>
        <taxon>Euteleostomi</taxon>
        <taxon>Mammalia</taxon>
        <taxon>Eutheria</taxon>
        <taxon>Euarchontoglires</taxon>
        <taxon>Primates</taxon>
        <taxon>Haplorrhini</taxon>
        <taxon>Catarrhini</taxon>
        <taxon>Cercopithecidae</taxon>
        <taxon>Cercopithecinae</taxon>
        <taxon>Papio</taxon>
    </lineage>
</organism>
<dbReference type="GeneTree" id="ENSGT00940000163505"/>
<reference evidence="2 3" key="1">
    <citation type="submission" date="2012-03" db="EMBL/GenBank/DDBJ databases">
        <title>Whole Genome Assembly of Papio anubis.</title>
        <authorList>
            <person name="Liu Y.L."/>
            <person name="Abraham K.A."/>
            <person name="Akbar H.A."/>
            <person name="Ali S.A."/>
            <person name="Anosike U.A."/>
            <person name="Aqrawi P.A."/>
            <person name="Arias F.A."/>
            <person name="Attaway T.A."/>
            <person name="Awwad R.A."/>
            <person name="Babu C.B."/>
            <person name="Bandaranaike D.B."/>
            <person name="Battles P.B."/>
            <person name="Bell A.B."/>
            <person name="Beltran B.B."/>
            <person name="Berhane-Mersha D.B."/>
            <person name="Bess C.B."/>
            <person name="Bickham C.B."/>
            <person name="Bolden T.B."/>
            <person name="Carter K.C."/>
            <person name="Chau D.C."/>
            <person name="Chavez A.C."/>
            <person name="Clerc-Blankenburg K.C."/>
            <person name="Coyle M.C."/>
            <person name="Dao M.D."/>
            <person name="Davila M.L.D."/>
            <person name="Davy-Carroll L.D."/>
            <person name="Denson S.D."/>
            <person name="Dinh H.D."/>
            <person name="Fernandez S.F."/>
            <person name="Fernando P.F."/>
            <person name="Forbes L.F."/>
            <person name="Francis C.F."/>
            <person name="Francisco L.F."/>
            <person name="Fu Q.F."/>
            <person name="Garcia-Iii R.G."/>
            <person name="Garrett T.G."/>
            <person name="Gross S.G."/>
            <person name="Gubbala S.G."/>
            <person name="Hirani K.H."/>
            <person name="Hogues M.H."/>
            <person name="Hollins B.H."/>
            <person name="Jackson L.J."/>
            <person name="Javaid M.J."/>
            <person name="Jhangiani S.J."/>
            <person name="Johnson A.J."/>
            <person name="Johnson B.J."/>
            <person name="Jones J.J."/>
            <person name="Joshi V.J."/>
            <person name="Kalu J.K."/>
            <person name="Khan N.K."/>
            <person name="Korchina V.K."/>
            <person name="Kovar C.K."/>
            <person name="Lago L.L."/>
            <person name="Lara F.L."/>
            <person name="Le T.-K.L."/>
            <person name="Lee S.L."/>
            <person name="Legall-Iii F.L."/>
            <person name="Lemon S.L."/>
            <person name="Liu J.L."/>
            <person name="Liu Y.-S.L."/>
            <person name="Liyanage D.L."/>
            <person name="Lopez J.L."/>
            <person name="Lorensuhewa L.L."/>
            <person name="Mata R.M."/>
            <person name="Mathew T.M."/>
            <person name="Mercado C.M."/>
            <person name="Mercado I.M."/>
            <person name="Morales K.M."/>
            <person name="Morgan M.M."/>
            <person name="Munidasa M.M."/>
            <person name="Ngo D.N."/>
            <person name="Nguyen L.N."/>
            <person name="Nguyen T.N."/>
            <person name="Nguyen N.N."/>
            <person name="Obregon M.O."/>
            <person name="Okwuonu G.O."/>
            <person name="Ongeri F.O."/>
            <person name="Onwere C.O."/>
            <person name="Osifeso I.O."/>
            <person name="Parra A.P."/>
            <person name="Patil S.P."/>
            <person name="Perez A.P."/>
            <person name="Perez Y.P."/>
            <person name="Pham C.P."/>
            <person name="Pu L.-L.P."/>
            <person name="Puazo M.P."/>
            <person name="Quiroz J.Q."/>
            <person name="Rouhana J.R."/>
            <person name="Ruiz M.R."/>
            <person name="Ruiz S.-J.R."/>
            <person name="Saada N.S."/>
            <person name="Santibanez J.S."/>
            <person name="Scheel M.S."/>
            <person name="Schneider B.S."/>
            <person name="Simmons D.S."/>
            <person name="Sisson I.S."/>
            <person name="Tang L.-Y.T."/>
            <person name="Thornton R.T."/>
            <person name="Tisius J.T."/>
            <person name="Toledanes G.T."/>
            <person name="Trejos Z.T."/>
            <person name="Usmani K.U."/>
            <person name="Varghese R.V."/>
            <person name="Vattathil S.V."/>
            <person name="Vee V.V."/>
            <person name="Walker D.W."/>
            <person name="Weissenberger G.W."/>
            <person name="White C.W."/>
            <person name="Williams A.W."/>
            <person name="Woodworth J.W."/>
            <person name="Wright R.W."/>
            <person name="Zhu Y.Z."/>
            <person name="Han Y.H."/>
            <person name="Newsham I.N."/>
            <person name="Nazareth L.N."/>
            <person name="Worley K.W."/>
            <person name="Muzny D.M."/>
            <person name="Rogers J.R."/>
            <person name="Gibbs R.G."/>
        </authorList>
    </citation>
    <scope>NUCLEOTIDE SEQUENCE [LARGE SCALE GENOMIC DNA]</scope>
</reference>
<sequence length="216" mass="24619">MSVKVACRKHPSTTFIRRALSMKATNFAIFIHLIIFQDSQLNLLSLVLILLGSGVRLLLPFLSTTTKSQHEMKSRLLLNRNSFLILDLGLYILYRIRGFSLEGDGLLRKGFHENLHFGGGSTADGGSKSELQLFFKENWYFKILKLLFLFFSFFFFFFFFFLRRSLALPPRLECSGRISAHCKLRLLGSRHSPASASQVAGTTGARHLARLIFCIF</sequence>
<keyword evidence="1" id="KW-1133">Transmembrane helix</keyword>
<reference evidence="2" key="3">
    <citation type="submission" date="2025-09" db="UniProtKB">
        <authorList>
            <consortium name="Ensembl"/>
        </authorList>
    </citation>
    <scope>IDENTIFICATION</scope>
</reference>
<reference evidence="2" key="2">
    <citation type="submission" date="2025-08" db="UniProtKB">
        <authorList>
            <consortium name="Ensembl"/>
        </authorList>
    </citation>
    <scope>IDENTIFICATION</scope>
</reference>
<protein>
    <recommendedName>
        <fullName evidence="4">Transmembrane protein</fullName>
    </recommendedName>
</protein>
<accession>A0A8I5R4Y5</accession>
<dbReference type="Ensembl" id="ENSPANT00000069978.1">
    <property type="protein sequence ID" value="ENSPANP00000047979.1"/>
    <property type="gene ID" value="ENSPANG00000050311.1"/>
</dbReference>
<keyword evidence="1" id="KW-0472">Membrane</keyword>
<feature type="transmembrane region" description="Helical" evidence="1">
    <location>
        <begin position="43"/>
        <end position="64"/>
    </location>
</feature>
<dbReference type="AlphaFoldDB" id="A0A8I5R4Y5"/>
<feature type="transmembrane region" description="Helical" evidence="1">
    <location>
        <begin position="20"/>
        <end position="37"/>
    </location>
</feature>